<dbReference type="InterPro" id="IPR023393">
    <property type="entry name" value="START-like_dom_sf"/>
</dbReference>
<reference evidence="3 4" key="1">
    <citation type="journal article" date="2019" name="Int. J. Syst. Evol. Microbiol.">
        <title>The Global Catalogue of Microorganisms (GCM) 10K type strain sequencing project: providing services to taxonomists for standard genome sequencing and annotation.</title>
        <authorList>
            <consortium name="The Broad Institute Genomics Platform"/>
            <consortium name="The Broad Institute Genome Sequencing Center for Infectious Disease"/>
            <person name="Wu L."/>
            <person name="Ma J."/>
        </authorList>
    </citation>
    <scope>NUCLEOTIDE SEQUENCE [LARGE SCALE GENOMIC DNA]</scope>
    <source>
        <strain evidence="3 4">JCM 14331</strain>
    </source>
</reference>
<comment type="caution">
    <text evidence="3">The sequence shown here is derived from an EMBL/GenBank/DDBJ whole genome shotgun (WGS) entry which is preliminary data.</text>
</comment>
<protein>
    <recommendedName>
        <fullName evidence="2">START domain-containing protein</fullName>
    </recommendedName>
</protein>
<evidence type="ECO:0000313" key="4">
    <source>
        <dbReference type="Proteomes" id="UP001501169"/>
    </source>
</evidence>
<dbReference type="InterPro" id="IPR002913">
    <property type="entry name" value="START_lipid-bd_dom"/>
</dbReference>
<dbReference type="EMBL" id="BAAAEO010000002">
    <property type="protein sequence ID" value="GAA0545987.1"/>
    <property type="molecule type" value="Genomic_DNA"/>
</dbReference>
<feature type="domain" description="START" evidence="2">
    <location>
        <begin position="21"/>
        <end position="200"/>
    </location>
</feature>
<dbReference type="Pfam" id="PF01852">
    <property type="entry name" value="START"/>
    <property type="match status" value="1"/>
</dbReference>
<evidence type="ECO:0000313" key="3">
    <source>
        <dbReference type="EMBL" id="GAA0545987.1"/>
    </source>
</evidence>
<dbReference type="RefSeq" id="WP_226766199.1">
    <property type="nucleotide sequence ID" value="NZ_BAAAEO010000002.1"/>
</dbReference>
<dbReference type="PANTHER" id="PTHR19308:SF14">
    <property type="entry name" value="START DOMAIN-CONTAINING PROTEIN"/>
    <property type="match status" value="1"/>
</dbReference>
<dbReference type="InterPro" id="IPR028347">
    <property type="entry name" value="START_dom_prot"/>
</dbReference>
<feature type="signal peptide" evidence="1">
    <location>
        <begin position="1"/>
        <end position="18"/>
    </location>
</feature>
<accession>A0ABN1DKI7</accession>
<feature type="chain" id="PRO_5046734041" description="START domain-containing protein" evidence="1">
    <location>
        <begin position="19"/>
        <end position="208"/>
    </location>
</feature>
<proteinExistence type="predicted"/>
<dbReference type="Proteomes" id="UP001501169">
    <property type="component" value="Unassembled WGS sequence"/>
</dbReference>
<organism evidence="3 4">
    <name type="scientific">Rheinheimera aquimaris</name>
    <dbReference type="NCBI Taxonomy" id="412437"/>
    <lineage>
        <taxon>Bacteria</taxon>
        <taxon>Pseudomonadati</taxon>
        <taxon>Pseudomonadota</taxon>
        <taxon>Gammaproteobacteria</taxon>
        <taxon>Chromatiales</taxon>
        <taxon>Chromatiaceae</taxon>
        <taxon>Rheinheimera</taxon>
    </lineage>
</organism>
<sequence length="208" mass="23386">MRALLWSVLLCFVVVAQAADWQEYKTDGVTTVEYRHSESGLLQLRATTKVPSLTGAFLHLLEDTESISSWAQNTEKALLLAQPDSQTHVVHTYFTAIWPVSKRDMITQSSWQQDPTTGVLTMTVSDMGQHFPPEQGYVRMQQVQGSWTLTPLENGLLQIQYQGQADPAGKLPRFIADKVALKALFKTFTGLEKVLPQYQQPYATVLEQ</sequence>
<dbReference type="PROSITE" id="PS50848">
    <property type="entry name" value="START"/>
    <property type="match status" value="1"/>
</dbReference>
<dbReference type="PANTHER" id="PTHR19308">
    <property type="entry name" value="PHOSPHATIDYLCHOLINE TRANSFER PROTEIN"/>
    <property type="match status" value="1"/>
</dbReference>
<dbReference type="PIRSF" id="PIRSF039033">
    <property type="entry name" value="START_dom"/>
    <property type="match status" value="1"/>
</dbReference>
<keyword evidence="4" id="KW-1185">Reference proteome</keyword>
<dbReference type="SUPFAM" id="SSF55961">
    <property type="entry name" value="Bet v1-like"/>
    <property type="match status" value="1"/>
</dbReference>
<keyword evidence="1" id="KW-0732">Signal</keyword>
<dbReference type="Gene3D" id="3.30.530.20">
    <property type="match status" value="1"/>
</dbReference>
<name>A0ABN1DKI7_9GAMM</name>
<dbReference type="InterPro" id="IPR051213">
    <property type="entry name" value="START_lipid_transfer"/>
</dbReference>
<gene>
    <name evidence="3" type="ORF">GCM10009098_11970</name>
</gene>
<evidence type="ECO:0000256" key="1">
    <source>
        <dbReference type="SAM" id="SignalP"/>
    </source>
</evidence>
<evidence type="ECO:0000259" key="2">
    <source>
        <dbReference type="PROSITE" id="PS50848"/>
    </source>
</evidence>